<sequence>MDVCKFPLLKQVAGNPRYKKLSDTKSLEKVIEHIANDMNENISDNYTIESLISLYISEIPEKTYKFVASYILKGIAITNPDSNNGIYDIYALSSYKTFKNKFTDIHNVIDETYGKKYRELCDIAIAENKVSIDFKISESSKDKSRELVHSLSLSLKEILNGNVCKLEIFQTSKIFMKEKFEGIHILNSLKTWMSVNFPMDVCKFS</sequence>
<evidence type="ECO:0000313" key="1">
    <source>
        <dbReference type="EMBL" id="SEH08501.1"/>
    </source>
</evidence>
<organism evidence="1 2">
    <name type="scientific">Candidatus Venteria ishoeyi</name>
    <dbReference type="NCBI Taxonomy" id="1899563"/>
    <lineage>
        <taxon>Bacteria</taxon>
        <taxon>Pseudomonadati</taxon>
        <taxon>Pseudomonadota</taxon>
        <taxon>Gammaproteobacteria</taxon>
        <taxon>Thiotrichales</taxon>
        <taxon>Thiotrichaceae</taxon>
        <taxon>Venteria</taxon>
    </lineage>
</organism>
<keyword evidence="2" id="KW-1185">Reference proteome</keyword>
<gene>
    <name evidence="1" type="ORF">MBHS_04393</name>
</gene>
<dbReference type="Proteomes" id="UP000236724">
    <property type="component" value="Unassembled WGS sequence"/>
</dbReference>
<dbReference type="AlphaFoldDB" id="A0A1H6FGF6"/>
<protein>
    <submittedName>
        <fullName evidence="1">Uncharacterized protein</fullName>
    </submittedName>
</protein>
<proteinExistence type="predicted"/>
<evidence type="ECO:0000313" key="2">
    <source>
        <dbReference type="Proteomes" id="UP000236724"/>
    </source>
</evidence>
<accession>A0A1H6FGF6</accession>
<reference evidence="1 2" key="1">
    <citation type="submission" date="2016-10" db="EMBL/GenBank/DDBJ databases">
        <authorList>
            <person name="de Groot N.N."/>
        </authorList>
    </citation>
    <scope>NUCLEOTIDE SEQUENCE [LARGE SCALE GENOMIC DNA]</scope>
    <source>
        <strain evidence="1">MBHS1</strain>
    </source>
</reference>
<dbReference type="EMBL" id="FMSV02000551">
    <property type="protein sequence ID" value="SEH08501.1"/>
    <property type="molecule type" value="Genomic_DNA"/>
</dbReference>
<name>A0A1H6FGF6_9GAMM</name>